<evidence type="ECO:0000256" key="2">
    <source>
        <dbReference type="ARBA" id="ARBA00003273"/>
    </source>
</evidence>
<evidence type="ECO:0000256" key="6">
    <source>
        <dbReference type="ARBA" id="ARBA00022670"/>
    </source>
</evidence>
<keyword evidence="13" id="KW-0479">Metal-binding</keyword>
<dbReference type="SUPFAM" id="SSF53187">
    <property type="entry name" value="Zn-dependent exopeptidases"/>
    <property type="match status" value="1"/>
</dbReference>
<keyword evidence="8 13" id="KW-0378">Hydrolase</keyword>
<comment type="subcellular location">
    <subcellularLocation>
        <location evidence="3">Vacuole membrane</location>
        <topology evidence="3">Multi-pass membrane protein</topology>
    </subcellularLocation>
</comment>
<sequence>MSSSRDDWNEETPLLSREGSNRVNRTIKTPKLIYSYVLGCLVILVTAIYSIRNTLPTPLSDIQAQQKNDFPGIHCYNDYLSHFNTPHSANQRANGYLKNWIIDIAENLKQEAIQNGVDMEIIANDTTNLISKRNKFTTDEYWYVESRNVIVRLVGKLNNKNESFLINAHYDSVSTSHGVTDNGMGTAVALELLRYFVKNPPQNTVIFLFNNFEEGGLIGAEAFALHPWFSTIKIFVNLEGTGAGGRALVLRSNNLAATQGLASSSAKLLHASPLGNDFLQAKLLKSDTDYTIFSRYGIPGMDIAFYTPRSHYHTQRDDLVHTTPEALQHMGQMALGSVRSIDEKGLLSKTKAPEPIIYYDILGRFMLAYSFKTSQIINILALIFVPVGALTWAWLSTRESLSIEQKKQTLKRNGYLMLQGFFATAMALIGMAIALFISSGLILFLNPSGTYGNIYWIGTYLTVAAFLGLMMSQLALARWTKSVARNLDNIRVSFYGLTIFWWILLVIATGLGSQKVASTYPAIFFFLSSTVATAILVPLAPLTEEEQLIKKHTKSWLTALLAQVLVPATLIIELLLFTMDCMRHTTADGTPESAIYLLVCVPILLLVLHLLPWVHAAGELRKTTLVVGVVFIIMFLVCAIIGPFNNDISPNRIVFNQEYNATEGALSTVILYTGVSSSSLLQKTLKQALTTSEFDTLQCDRFMDYQARCKYQTNLNPIYAQHPKEEFEIDVKRNGCQGHVCTINITTTVQHSLLCQLELSNQHISGLQAWINGELIQLPGEEKNSNQTTHALMAYSNQEGKAVQWDLAYANNQQEVGKALFSCIYDDWTNDELPAFTTLRNNLPISQLLTIRGGVGLAKVHYLPSIDLS</sequence>
<evidence type="ECO:0000256" key="4">
    <source>
        <dbReference type="ARBA" id="ARBA00010918"/>
    </source>
</evidence>
<dbReference type="EC" id="3.4.-.-" evidence="13"/>
<dbReference type="GO" id="GO:0005774">
    <property type="term" value="C:vacuolar membrane"/>
    <property type="evidence" value="ECO:0007669"/>
    <property type="project" value="UniProtKB-SubCell"/>
</dbReference>
<feature type="transmembrane region" description="Helical" evidence="14">
    <location>
        <begin position="555"/>
        <end position="579"/>
    </location>
</feature>
<dbReference type="GO" id="GO:0046872">
    <property type="term" value="F:metal ion binding"/>
    <property type="evidence" value="ECO:0007669"/>
    <property type="project" value="UniProtKB-KW"/>
</dbReference>
<evidence type="ECO:0000256" key="7">
    <source>
        <dbReference type="ARBA" id="ARBA00022692"/>
    </source>
</evidence>
<keyword evidence="9 13" id="KW-0862">Zinc</keyword>
<comment type="similarity">
    <text evidence="4 13">Belongs to the peptidase M28 family.</text>
</comment>
<keyword evidence="14" id="KW-0472">Membrane</keyword>
<gene>
    <name evidence="16" type="ORF">G6F64_006378</name>
</gene>
<feature type="transmembrane region" description="Helical" evidence="14">
    <location>
        <begin position="32"/>
        <end position="51"/>
    </location>
</feature>
<keyword evidence="6 13" id="KW-0645">Protease</keyword>
<feature type="transmembrane region" description="Helical" evidence="14">
    <location>
        <begin position="492"/>
        <end position="511"/>
    </location>
</feature>
<dbReference type="Pfam" id="PF04389">
    <property type="entry name" value="Peptidase_M28"/>
    <property type="match status" value="1"/>
</dbReference>
<evidence type="ECO:0000256" key="14">
    <source>
        <dbReference type="SAM" id="Phobius"/>
    </source>
</evidence>
<keyword evidence="10 14" id="KW-1133">Transmembrane helix</keyword>
<evidence type="ECO:0000256" key="13">
    <source>
        <dbReference type="RuleBase" id="RU361240"/>
    </source>
</evidence>
<proteinExistence type="inferred from homology"/>
<keyword evidence="5" id="KW-0926">Vacuole</keyword>
<reference evidence="16" key="1">
    <citation type="journal article" date="2020" name="Microb. Genom.">
        <title>Genetic diversity of clinical and environmental Mucorales isolates obtained from an investigation of mucormycosis cases among solid organ transplant recipients.</title>
        <authorList>
            <person name="Nguyen M.H."/>
            <person name="Kaul D."/>
            <person name="Muto C."/>
            <person name="Cheng S.J."/>
            <person name="Richter R.A."/>
            <person name="Bruno V.M."/>
            <person name="Liu G."/>
            <person name="Beyhan S."/>
            <person name="Sundermann A.J."/>
            <person name="Mounaud S."/>
            <person name="Pasculle A.W."/>
            <person name="Nierman W.C."/>
            <person name="Driscoll E."/>
            <person name="Cumbie R."/>
            <person name="Clancy C.J."/>
            <person name="Dupont C.L."/>
        </authorList>
    </citation>
    <scope>NUCLEOTIDE SEQUENCE</scope>
    <source>
        <strain evidence="16">GL11</strain>
    </source>
</reference>
<keyword evidence="12" id="KW-0325">Glycoprotein</keyword>
<feature type="transmembrane region" description="Helical" evidence="14">
    <location>
        <begin position="594"/>
        <end position="613"/>
    </location>
</feature>
<evidence type="ECO:0000313" key="17">
    <source>
        <dbReference type="Proteomes" id="UP000716291"/>
    </source>
</evidence>
<evidence type="ECO:0000256" key="12">
    <source>
        <dbReference type="ARBA" id="ARBA00023180"/>
    </source>
</evidence>
<evidence type="ECO:0000256" key="11">
    <source>
        <dbReference type="ARBA" id="ARBA00023049"/>
    </source>
</evidence>
<feature type="transmembrane region" description="Helical" evidence="14">
    <location>
        <begin position="376"/>
        <end position="395"/>
    </location>
</feature>
<dbReference type="PANTHER" id="PTHR12147">
    <property type="entry name" value="METALLOPEPTIDASE M28 FAMILY MEMBER"/>
    <property type="match status" value="1"/>
</dbReference>
<comment type="caution">
    <text evidence="16">The sequence shown here is derived from an EMBL/GenBank/DDBJ whole genome shotgun (WGS) entry which is preliminary data.</text>
</comment>
<evidence type="ECO:0000256" key="10">
    <source>
        <dbReference type="ARBA" id="ARBA00022989"/>
    </source>
</evidence>
<accession>A0A9P7BRL6</accession>
<evidence type="ECO:0000313" key="16">
    <source>
        <dbReference type="EMBL" id="KAG1307996.1"/>
    </source>
</evidence>
<feature type="transmembrane region" description="Helical" evidence="14">
    <location>
        <begin position="416"/>
        <end position="445"/>
    </location>
</feature>
<dbReference type="AlphaFoldDB" id="A0A9P7BRL6"/>
<dbReference type="GO" id="GO:0008235">
    <property type="term" value="F:metalloexopeptidase activity"/>
    <property type="evidence" value="ECO:0007669"/>
    <property type="project" value="InterPro"/>
</dbReference>
<evidence type="ECO:0000259" key="15">
    <source>
        <dbReference type="Pfam" id="PF04389"/>
    </source>
</evidence>
<keyword evidence="11" id="KW-0482">Metalloprotease</keyword>
<dbReference type="InterPro" id="IPR007484">
    <property type="entry name" value="Peptidase_M28"/>
</dbReference>
<evidence type="ECO:0000256" key="9">
    <source>
        <dbReference type="ARBA" id="ARBA00022833"/>
    </source>
</evidence>
<keyword evidence="17" id="KW-1185">Reference proteome</keyword>
<dbReference type="Proteomes" id="UP000716291">
    <property type="component" value="Unassembled WGS sequence"/>
</dbReference>
<evidence type="ECO:0000256" key="3">
    <source>
        <dbReference type="ARBA" id="ARBA00004128"/>
    </source>
</evidence>
<keyword evidence="7 14" id="KW-0812">Transmembrane</keyword>
<feature type="transmembrane region" description="Helical" evidence="14">
    <location>
        <begin position="457"/>
        <end position="480"/>
    </location>
</feature>
<comment type="cofactor">
    <cofactor evidence="1">
        <name>Zn(2+)</name>
        <dbReference type="ChEBI" id="CHEBI:29105"/>
    </cofactor>
</comment>
<feature type="transmembrane region" description="Helical" evidence="14">
    <location>
        <begin position="625"/>
        <end position="644"/>
    </location>
</feature>
<dbReference type="InterPro" id="IPR045175">
    <property type="entry name" value="M28_fam"/>
</dbReference>
<organism evidence="16 17">
    <name type="scientific">Rhizopus oryzae</name>
    <name type="common">Mucormycosis agent</name>
    <name type="synonym">Rhizopus arrhizus var. delemar</name>
    <dbReference type="NCBI Taxonomy" id="64495"/>
    <lineage>
        <taxon>Eukaryota</taxon>
        <taxon>Fungi</taxon>
        <taxon>Fungi incertae sedis</taxon>
        <taxon>Mucoromycota</taxon>
        <taxon>Mucoromycotina</taxon>
        <taxon>Mucoromycetes</taxon>
        <taxon>Mucorales</taxon>
        <taxon>Mucorineae</taxon>
        <taxon>Rhizopodaceae</taxon>
        <taxon>Rhizopus</taxon>
    </lineage>
</organism>
<evidence type="ECO:0000256" key="8">
    <source>
        <dbReference type="ARBA" id="ARBA00022801"/>
    </source>
</evidence>
<evidence type="ECO:0000256" key="1">
    <source>
        <dbReference type="ARBA" id="ARBA00001947"/>
    </source>
</evidence>
<dbReference type="EMBL" id="JAANQT010000848">
    <property type="protein sequence ID" value="KAG1307996.1"/>
    <property type="molecule type" value="Genomic_DNA"/>
</dbReference>
<dbReference type="PANTHER" id="PTHR12147:SF58">
    <property type="entry name" value="VACUOLAR MEMBRANE PROTEASE"/>
    <property type="match status" value="1"/>
</dbReference>
<feature type="transmembrane region" description="Helical" evidence="14">
    <location>
        <begin position="523"/>
        <end position="543"/>
    </location>
</feature>
<comment type="function">
    <text evidence="2">May be involved in vacuolar sorting and osmoregulation.</text>
</comment>
<protein>
    <recommendedName>
        <fullName evidence="13">Peptide hydrolase</fullName>
        <ecNumber evidence="13">3.4.-.-</ecNumber>
    </recommendedName>
</protein>
<dbReference type="Gene3D" id="3.40.630.10">
    <property type="entry name" value="Zn peptidases"/>
    <property type="match status" value="1"/>
</dbReference>
<dbReference type="GO" id="GO:0006508">
    <property type="term" value="P:proteolysis"/>
    <property type="evidence" value="ECO:0007669"/>
    <property type="project" value="UniProtKB-KW"/>
</dbReference>
<evidence type="ECO:0000256" key="5">
    <source>
        <dbReference type="ARBA" id="ARBA00022554"/>
    </source>
</evidence>
<name>A0A9P7BRL6_RHIOR</name>
<feature type="domain" description="Peptidase M28" evidence="15">
    <location>
        <begin position="148"/>
        <end position="335"/>
    </location>
</feature>